<organism evidence="1 2">
    <name type="scientific">Meganyctiphanes norvegica</name>
    <name type="common">Northern krill</name>
    <name type="synonym">Thysanopoda norvegica</name>
    <dbReference type="NCBI Taxonomy" id="48144"/>
    <lineage>
        <taxon>Eukaryota</taxon>
        <taxon>Metazoa</taxon>
        <taxon>Ecdysozoa</taxon>
        <taxon>Arthropoda</taxon>
        <taxon>Crustacea</taxon>
        <taxon>Multicrustacea</taxon>
        <taxon>Malacostraca</taxon>
        <taxon>Eumalacostraca</taxon>
        <taxon>Eucarida</taxon>
        <taxon>Euphausiacea</taxon>
        <taxon>Euphausiidae</taxon>
        <taxon>Meganyctiphanes</taxon>
    </lineage>
</organism>
<dbReference type="EMBL" id="CAXKWB010059207">
    <property type="protein sequence ID" value="CAL4181678.1"/>
    <property type="molecule type" value="Genomic_DNA"/>
</dbReference>
<dbReference type="Proteomes" id="UP001497623">
    <property type="component" value="Unassembled WGS sequence"/>
</dbReference>
<protein>
    <recommendedName>
        <fullName evidence="3">C-type lectin domain-containing protein</fullName>
    </recommendedName>
</protein>
<proteinExistence type="predicted"/>
<dbReference type="AlphaFoldDB" id="A0AAV2SFJ4"/>
<sequence>VENAIRRKKYDSHLNVHRSVLRLSSVSMASSGTYTCQPQVKAQFPYQQLPITIGQQPYSHSNPWNNPWSHNVLGMSSVTKDSFGNDPHQPPAKAQFPYQHLPIILGQQPYDFSNPWNNLWSRNVLGMSSVNMDSFGNNTRQPPAKAQSSYQRLHITMACPAGFFMSKGSNQCFKYIPGEVNWDDARRRCHAEGLQMAMPEND</sequence>
<dbReference type="CDD" id="cd00037">
    <property type="entry name" value="CLECT"/>
    <property type="match status" value="1"/>
</dbReference>
<dbReference type="SUPFAM" id="SSF56436">
    <property type="entry name" value="C-type lectin-like"/>
    <property type="match status" value="1"/>
</dbReference>
<feature type="non-terminal residue" evidence="1">
    <location>
        <position position="1"/>
    </location>
</feature>
<accession>A0AAV2SFJ4</accession>
<evidence type="ECO:0008006" key="3">
    <source>
        <dbReference type="Google" id="ProtNLM"/>
    </source>
</evidence>
<gene>
    <name evidence="1" type="ORF">MNOR_LOCUS35444</name>
</gene>
<name>A0AAV2SFJ4_MEGNR</name>
<reference evidence="1 2" key="1">
    <citation type="submission" date="2024-05" db="EMBL/GenBank/DDBJ databases">
        <authorList>
            <person name="Wallberg A."/>
        </authorList>
    </citation>
    <scope>NUCLEOTIDE SEQUENCE [LARGE SCALE GENOMIC DNA]</scope>
</reference>
<keyword evidence="2" id="KW-1185">Reference proteome</keyword>
<dbReference type="InterPro" id="IPR016186">
    <property type="entry name" value="C-type_lectin-like/link_sf"/>
</dbReference>
<evidence type="ECO:0000313" key="1">
    <source>
        <dbReference type="EMBL" id="CAL4181678.1"/>
    </source>
</evidence>
<evidence type="ECO:0000313" key="2">
    <source>
        <dbReference type="Proteomes" id="UP001497623"/>
    </source>
</evidence>
<dbReference type="Gene3D" id="3.10.100.10">
    <property type="entry name" value="Mannose-Binding Protein A, subunit A"/>
    <property type="match status" value="1"/>
</dbReference>
<comment type="caution">
    <text evidence="1">The sequence shown here is derived from an EMBL/GenBank/DDBJ whole genome shotgun (WGS) entry which is preliminary data.</text>
</comment>
<dbReference type="InterPro" id="IPR016187">
    <property type="entry name" value="CTDL_fold"/>
</dbReference>
<feature type="non-terminal residue" evidence="1">
    <location>
        <position position="202"/>
    </location>
</feature>